<proteinExistence type="predicted"/>
<reference evidence="2" key="3">
    <citation type="submission" date="2020-03" db="EMBL/GenBank/DDBJ databases">
        <title>A mixture of massive structural variations and highly conserved coding sequences in Ustilaginoidea virens genome.</title>
        <authorList>
            <person name="Zhang K."/>
            <person name="Zhao Z."/>
            <person name="Zhang Z."/>
            <person name="Li Y."/>
            <person name="Hsiang T."/>
            <person name="Sun W."/>
        </authorList>
    </citation>
    <scope>NUCLEOTIDE SEQUENCE</scope>
    <source>
        <strain evidence="2">UV-8b</strain>
    </source>
</reference>
<evidence type="ECO:0000313" key="1">
    <source>
        <dbReference type="EMBL" id="GAO13176.1"/>
    </source>
</evidence>
<keyword evidence="3" id="KW-1185">Reference proteome</keyword>
<dbReference type="KEGG" id="uvi:66064359"/>
<reference evidence="4" key="2">
    <citation type="journal article" date="2016" name="Genome Announc.">
        <title>Genome sequence of Ustilaginoidea virens IPU010, a rice pathogenic fungus causing false smut.</title>
        <authorList>
            <person name="Kumagai T."/>
            <person name="Ishii T."/>
            <person name="Terai G."/>
            <person name="Umemura M."/>
            <person name="Machida M."/>
            <person name="Asai K."/>
        </authorList>
    </citation>
    <scope>NUCLEOTIDE SEQUENCE [LARGE SCALE GENOMIC DNA]</scope>
    <source>
        <strain evidence="4">IPU010</strain>
    </source>
</reference>
<dbReference type="HOGENOM" id="CLU_1788284_0_0_1"/>
<dbReference type="AlphaFoldDB" id="A0A063C1U1"/>
<dbReference type="GeneID" id="66064359"/>
<gene>
    <name evidence="2" type="ORF">UV8b_03581</name>
    <name evidence="1" type="ORF">UVI_02025310</name>
</gene>
<protein>
    <submittedName>
        <fullName evidence="1">Uncharacterized protein</fullName>
    </submittedName>
</protein>
<accession>A0A063C1U1</accession>
<dbReference type="EMBL" id="CP072755">
    <property type="protein sequence ID" value="QUC19340.1"/>
    <property type="molecule type" value="Genomic_DNA"/>
</dbReference>
<dbReference type="EMBL" id="BBTG02000010">
    <property type="protein sequence ID" value="GAO13176.1"/>
    <property type="molecule type" value="Genomic_DNA"/>
</dbReference>
<sequence>MSCCRRGNLVGRGVMTARDRPRIVCLSFADDLRITLLFSILGTRGADTCLENAPVASCKTSSKEDRVRKRRAWLRWGIRRAATDATLRWAVPVAAGDLEPGGDGKARWPWVRPGLPWLLSVSVKMLRSRQVGSPRYDMPSPPAEE</sequence>
<evidence type="ECO:0000313" key="2">
    <source>
        <dbReference type="EMBL" id="QUC19340.1"/>
    </source>
</evidence>
<organism evidence="1 4">
    <name type="scientific">Ustilaginoidea virens</name>
    <name type="common">Rice false smut fungus</name>
    <name type="synonym">Villosiclava virens</name>
    <dbReference type="NCBI Taxonomy" id="1159556"/>
    <lineage>
        <taxon>Eukaryota</taxon>
        <taxon>Fungi</taxon>
        <taxon>Dikarya</taxon>
        <taxon>Ascomycota</taxon>
        <taxon>Pezizomycotina</taxon>
        <taxon>Sordariomycetes</taxon>
        <taxon>Hypocreomycetidae</taxon>
        <taxon>Hypocreales</taxon>
        <taxon>Clavicipitaceae</taxon>
        <taxon>Ustilaginoidea</taxon>
    </lineage>
</organism>
<dbReference type="Proteomes" id="UP000054053">
    <property type="component" value="Unassembled WGS sequence"/>
</dbReference>
<evidence type="ECO:0000313" key="3">
    <source>
        <dbReference type="Proteomes" id="UP000027002"/>
    </source>
</evidence>
<reference evidence="1" key="1">
    <citation type="journal article" date="2016" name="Genome Announc.">
        <title>Genome Sequence of Ustilaginoidea virens IPU010, a Rice Pathogenic Fungus Causing False Smut.</title>
        <authorList>
            <person name="Kumagai T."/>
            <person name="Ishii T."/>
            <person name="Terai G."/>
            <person name="Umemura M."/>
            <person name="Machida M."/>
            <person name="Asai K."/>
        </authorList>
    </citation>
    <scope>NUCLEOTIDE SEQUENCE [LARGE SCALE GENOMIC DNA]</scope>
    <source>
        <strain evidence="1">IPU010</strain>
    </source>
</reference>
<name>A0A063C1U1_USTVR</name>
<dbReference type="RefSeq" id="XP_042997013.1">
    <property type="nucleotide sequence ID" value="XM_043141079.1"/>
</dbReference>
<dbReference type="Proteomes" id="UP000027002">
    <property type="component" value="Chromosome 3"/>
</dbReference>
<evidence type="ECO:0000313" key="4">
    <source>
        <dbReference type="Proteomes" id="UP000054053"/>
    </source>
</evidence>